<dbReference type="PANTHER" id="PTHR11629">
    <property type="entry name" value="VACUOLAR PROTON ATPASES"/>
    <property type="match status" value="1"/>
</dbReference>
<feature type="transmembrane region" description="Helical" evidence="8">
    <location>
        <begin position="186"/>
        <end position="209"/>
    </location>
</feature>
<comment type="similarity">
    <text evidence="2 8">Belongs to the V-ATPase 116 kDa subunit family.</text>
</comment>
<dbReference type="Pfam" id="PF01496">
    <property type="entry name" value="V_ATPase_I"/>
    <property type="match status" value="1"/>
</dbReference>
<dbReference type="EMBL" id="HBGW01037460">
    <property type="protein sequence ID" value="CAD9561524.1"/>
    <property type="molecule type" value="Transcribed_RNA"/>
</dbReference>
<dbReference type="GO" id="GO:0007035">
    <property type="term" value="P:vacuolar acidification"/>
    <property type="evidence" value="ECO:0007669"/>
    <property type="project" value="TreeGrafter"/>
</dbReference>
<evidence type="ECO:0000256" key="7">
    <source>
        <dbReference type="ARBA" id="ARBA00023136"/>
    </source>
</evidence>
<evidence type="ECO:0000256" key="3">
    <source>
        <dbReference type="ARBA" id="ARBA00022448"/>
    </source>
</evidence>
<evidence type="ECO:0000256" key="4">
    <source>
        <dbReference type="ARBA" id="ARBA00022692"/>
    </source>
</evidence>
<comment type="subcellular location">
    <subcellularLocation>
        <location evidence="1">Membrane</location>
        <topology evidence="1">Multi-pass membrane protein</topology>
    </subcellularLocation>
</comment>
<accession>A0A7S2JYV8</accession>
<keyword evidence="7 8" id="KW-0472">Membrane</keyword>
<reference evidence="9" key="1">
    <citation type="submission" date="2021-01" db="EMBL/GenBank/DDBJ databases">
        <authorList>
            <person name="Corre E."/>
            <person name="Pelletier E."/>
            <person name="Niang G."/>
            <person name="Scheremetjew M."/>
            <person name="Finn R."/>
            <person name="Kale V."/>
            <person name="Holt S."/>
            <person name="Cochrane G."/>
            <person name="Meng A."/>
            <person name="Brown T."/>
            <person name="Cohen L."/>
        </authorList>
    </citation>
    <scope>NUCLEOTIDE SEQUENCE</scope>
    <source>
        <strain evidence="9">RCC3387</strain>
    </source>
</reference>
<feature type="transmembrane region" description="Helical" evidence="8">
    <location>
        <begin position="221"/>
        <end position="243"/>
    </location>
</feature>
<gene>
    <name evidence="9" type="ORF">BRAN1462_LOCUS23688</name>
</gene>
<keyword evidence="6 8" id="KW-0406">Ion transport</keyword>
<evidence type="ECO:0000256" key="1">
    <source>
        <dbReference type="ARBA" id="ARBA00004141"/>
    </source>
</evidence>
<dbReference type="GO" id="GO:0046961">
    <property type="term" value="F:proton-transporting ATPase activity, rotational mechanism"/>
    <property type="evidence" value="ECO:0007669"/>
    <property type="project" value="InterPro"/>
</dbReference>
<organism evidence="9">
    <name type="scientific">Zooxanthella nutricula</name>
    <dbReference type="NCBI Taxonomy" id="1333877"/>
    <lineage>
        <taxon>Eukaryota</taxon>
        <taxon>Sar</taxon>
        <taxon>Alveolata</taxon>
        <taxon>Dinophyceae</taxon>
        <taxon>Peridiniales</taxon>
        <taxon>Peridiniales incertae sedis</taxon>
        <taxon>Zooxanthella</taxon>
    </lineage>
</organism>
<evidence type="ECO:0000256" key="6">
    <source>
        <dbReference type="ARBA" id="ARBA00023065"/>
    </source>
</evidence>
<name>A0A7S2JYV8_9DINO</name>
<sequence>MVGSMREKIIKVCTAFGVNMYPWPASPEQAKQKDAVLRKSLQDKQHALRSFQDIMRAEIADLVAPSSGNPKGNAKIEDWRLFCIKEKSIYNVLNHCEEGMALRVNVWYPESDEGKIQALLKAAREGDQQGQGAFLNPDKGAWKSTPPTYIRTNEYTEAFQEVIDTYGIPRYQEANPALITVVTFPFIFGMMYGDVGHGTLLTLAGVYLVRNAESFRHTQPVLFGARFLVLSLGIFAVFAGFMYNDMFSVCLPIFASRFEDPDGDGQFTPTYDVKNSGGPGPYPFGLDWAWGGASNELLFVNSMKMKLSVLFGVLQMIFGLLLRWSNALYDKNMTDFIFECIPMMVFMLCFFGWMDVMILYKWTHPIDNPPNIINSLICMAMGQQDLFPLWHGSVELAQQLMKFIVISVPFCCSQSRSSCCGSTNRRRNKKTMMVTTSCSTRSKGATAWAAMGTGTTISSSARSSSIKLSRPSSTSWALFPTLRPICVSGLSPWPTSSCPKYFSRRPSPWVWRCHSRPTASCSIACLRRGSASPWASCSVWMCWNVSCTLCVCIGWSSRASFTRPVERSSPHTTLRH</sequence>
<dbReference type="GO" id="GO:0016471">
    <property type="term" value="C:vacuolar proton-transporting V-type ATPase complex"/>
    <property type="evidence" value="ECO:0007669"/>
    <property type="project" value="TreeGrafter"/>
</dbReference>
<feature type="transmembrane region" description="Helical" evidence="8">
    <location>
        <begin position="307"/>
        <end position="324"/>
    </location>
</feature>
<proteinExistence type="inferred from homology"/>
<keyword evidence="8" id="KW-0375">Hydrogen ion transport</keyword>
<dbReference type="AlphaFoldDB" id="A0A7S2JYV8"/>
<keyword evidence="5 8" id="KW-1133">Transmembrane helix</keyword>
<evidence type="ECO:0000256" key="8">
    <source>
        <dbReference type="RuleBase" id="RU361189"/>
    </source>
</evidence>
<dbReference type="InterPro" id="IPR002490">
    <property type="entry name" value="V-ATPase_116kDa_su"/>
</dbReference>
<dbReference type="GO" id="GO:0033179">
    <property type="term" value="C:proton-transporting V-type ATPase, V0 domain"/>
    <property type="evidence" value="ECO:0007669"/>
    <property type="project" value="InterPro"/>
</dbReference>
<evidence type="ECO:0000313" key="9">
    <source>
        <dbReference type="EMBL" id="CAD9561524.1"/>
    </source>
</evidence>
<keyword evidence="3 8" id="KW-0813">Transport</keyword>
<comment type="function">
    <text evidence="8">Essential component of the vacuolar proton pump (V-ATPase), a multimeric enzyme that catalyzes the translocation of protons across the membranes. Required for assembly and activity of the V-ATPase.</text>
</comment>
<evidence type="ECO:0000256" key="2">
    <source>
        <dbReference type="ARBA" id="ARBA00009904"/>
    </source>
</evidence>
<keyword evidence="4 8" id="KW-0812">Transmembrane</keyword>
<protein>
    <recommendedName>
        <fullName evidence="8">V-type proton ATPase subunit a</fullName>
    </recommendedName>
</protein>
<dbReference type="GO" id="GO:0051117">
    <property type="term" value="F:ATPase binding"/>
    <property type="evidence" value="ECO:0007669"/>
    <property type="project" value="TreeGrafter"/>
</dbReference>
<evidence type="ECO:0000256" key="5">
    <source>
        <dbReference type="ARBA" id="ARBA00022989"/>
    </source>
</evidence>
<dbReference type="PANTHER" id="PTHR11629:SF63">
    <property type="entry name" value="V-TYPE PROTON ATPASE SUBUNIT A"/>
    <property type="match status" value="1"/>
</dbReference>
<feature type="transmembrane region" description="Helical" evidence="8">
    <location>
        <begin position="336"/>
        <end position="360"/>
    </location>
</feature>